<comment type="caution">
    <text evidence="1">The sequence shown here is derived from an EMBL/GenBank/DDBJ whole genome shotgun (WGS) entry which is preliminary data.</text>
</comment>
<name>A0A645FEP5_9ZZZZ</name>
<reference evidence="1" key="1">
    <citation type="submission" date="2019-08" db="EMBL/GenBank/DDBJ databases">
        <authorList>
            <person name="Kucharzyk K."/>
            <person name="Murdoch R.W."/>
            <person name="Higgins S."/>
            <person name="Loffler F."/>
        </authorList>
    </citation>
    <scope>NUCLEOTIDE SEQUENCE</scope>
</reference>
<evidence type="ECO:0000313" key="1">
    <source>
        <dbReference type="EMBL" id="MPN12851.1"/>
    </source>
</evidence>
<dbReference type="EMBL" id="VSSQ01059272">
    <property type="protein sequence ID" value="MPN12851.1"/>
    <property type="molecule type" value="Genomic_DNA"/>
</dbReference>
<dbReference type="AlphaFoldDB" id="A0A645FEP5"/>
<gene>
    <name evidence="1" type="ORF">SDC9_160171</name>
</gene>
<organism evidence="1">
    <name type="scientific">bioreactor metagenome</name>
    <dbReference type="NCBI Taxonomy" id="1076179"/>
    <lineage>
        <taxon>unclassified sequences</taxon>
        <taxon>metagenomes</taxon>
        <taxon>ecological metagenomes</taxon>
    </lineage>
</organism>
<sequence>MKHKIGLILIITACIVAVGFAGIKAFTNSKDNSTLTEEAVKKVEKNLSVILSGPLTKSSNPYDQIKAHKQEFNEIVEMGEPVVSYFVEQFKSGELDGNSEWVTAWICNEILGEENPIKIWSEDNKNGWDSGRDWYEKYLLPEGWSFQRKWKTL</sequence>
<protein>
    <submittedName>
        <fullName evidence="1">Uncharacterized protein</fullName>
    </submittedName>
</protein>
<accession>A0A645FEP5</accession>
<proteinExistence type="predicted"/>